<sequence length="582" mass="64883">MDVLRIYLLYFIAVASLVSVHCFNLTILHTNDFHAHFEQINKYSSDCTDEQAQKGECFGGIAREATQIREIRDTHQNVILLDAGDRFTGTLWFFKYKGFASAYFMKKLQYDAMCIGNHEFDLEVPGLANFLKNITIPVVSANLDVSDEPRLQGLFNKSVILNVNGTRIGIVGFITEETGSISEAGPTVKFLDPISIVQKEVQNLQSAGITIIIGLSHAGYGNDQKIAREVDGLDVIVGGHTHSFLYSGPKPSNEEIEGPYPTIVNTNNGRKVLVVTAYAWSKYLGYLNVLFDDKGEVASWKGNPILLDKTVPEDNETIAEVKEFRKPIEAQKREVVGHTAVLLEGETYWCRVRECNLGNLATDAMINYHLDYMKANGTWAAASIALVQSGGIRASIEPGNITLGNVLTVFPFGNNIDLVKIRGIHLRKMIEHAVVNYDPQNRPGAFLQMSGLHVTYDLGSPKGQRVVSVEVRCLACEAPSYSPLDDNTVYNILIPDFVINGGDGYTMIKETMIQHIPLNSLDIDVFLHYLMHFKSVFPENEGRIKFVTRTHTSDSKHIQPSMPICLLLLFMYFCLTTIPLLH</sequence>
<dbReference type="SUPFAM" id="SSF55816">
    <property type="entry name" value="5'-nucleotidase (syn. UDP-sugar hydrolase), C-terminal domain"/>
    <property type="match status" value="1"/>
</dbReference>
<evidence type="ECO:0000256" key="3">
    <source>
        <dbReference type="ARBA" id="ARBA00012643"/>
    </source>
</evidence>
<keyword evidence="4" id="KW-0479">Metal-binding</keyword>
<dbReference type="SUPFAM" id="SSF56300">
    <property type="entry name" value="Metallo-dependent phosphatases"/>
    <property type="match status" value="1"/>
</dbReference>
<dbReference type="FunFam" id="3.60.21.10:FF:000020">
    <property type="entry name" value="NT5E isoform 4"/>
    <property type="match status" value="1"/>
</dbReference>
<keyword evidence="9" id="KW-0472">Membrane</keyword>
<dbReference type="Pfam" id="PF00149">
    <property type="entry name" value="Metallophos"/>
    <property type="match status" value="1"/>
</dbReference>
<reference evidence="12 13" key="1">
    <citation type="submission" date="2024-11" db="EMBL/GenBank/DDBJ databases">
        <title>Chromosome-level genome assembly of the freshwater bivalve Anodonta woodiana.</title>
        <authorList>
            <person name="Chen X."/>
        </authorList>
    </citation>
    <scope>NUCLEOTIDE SEQUENCE [LARGE SCALE GENOMIC DNA]</scope>
    <source>
        <strain evidence="12">MN2024</strain>
        <tissue evidence="12">Gills</tissue>
    </source>
</reference>
<dbReference type="PANTHER" id="PTHR11575">
    <property type="entry name" value="5'-NUCLEOTIDASE-RELATED"/>
    <property type="match status" value="1"/>
</dbReference>
<keyword evidence="9" id="KW-1133">Transmembrane helix</keyword>
<dbReference type="GO" id="GO:0046872">
    <property type="term" value="F:metal ion binding"/>
    <property type="evidence" value="ECO:0007669"/>
    <property type="project" value="UniProtKB-KW"/>
</dbReference>
<keyword evidence="7 8" id="KW-0378">Hydrolase</keyword>
<dbReference type="AlphaFoldDB" id="A0ABD3XAJ0"/>
<comment type="caution">
    <text evidence="12">The sequence shown here is derived from an EMBL/GenBank/DDBJ whole genome shotgun (WGS) entry which is preliminary data.</text>
</comment>
<dbReference type="CDD" id="cd07409">
    <property type="entry name" value="MPP_CD73_N"/>
    <property type="match status" value="1"/>
</dbReference>
<evidence type="ECO:0000259" key="10">
    <source>
        <dbReference type="Pfam" id="PF00149"/>
    </source>
</evidence>
<keyword evidence="9" id="KW-0812">Transmembrane</keyword>
<comment type="catalytic activity">
    <reaction evidence="1">
        <text>a ribonucleoside 5'-phosphate + H2O = a ribonucleoside + phosphate</text>
        <dbReference type="Rhea" id="RHEA:12484"/>
        <dbReference type="ChEBI" id="CHEBI:15377"/>
        <dbReference type="ChEBI" id="CHEBI:18254"/>
        <dbReference type="ChEBI" id="CHEBI:43474"/>
        <dbReference type="ChEBI" id="CHEBI:58043"/>
        <dbReference type="EC" id="3.1.3.5"/>
    </reaction>
</comment>
<dbReference type="InterPro" id="IPR036907">
    <property type="entry name" value="5'-Nucleotdase_C_sf"/>
</dbReference>
<evidence type="ECO:0000256" key="7">
    <source>
        <dbReference type="ARBA" id="ARBA00022801"/>
    </source>
</evidence>
<dbReference type="Proteomes" id="UP001634394">
    <property type="component" value="Unassembled WGS sequence"/>
</dbReference>
<dbReference type="PANTHER" id="PTHR11575:SF24">
    <property type="entry name" value="5'-NUCLEOTIDASE"/>
    <property type="match status" value="1"/>
</dbReference>
<evidence type="ECO:0000256" key="9">
    <source>
        <dbReference type="SAM" id="Phobius"/>
    </source>
</evidence>
<evidence type="ECO:0000313" key="12">
    <source>
        <dbReference type="EMBL" id="KAL3883277.1"/>
    </source>
</evidence>
<dbReference type="InterPro" id="IPR008334">
    <property type="entry name" value="5'-Nucleotdase_C"/>
</dbReference>
<dbReference type="InterPro" id="IPR006179">
    <property type="entry name" value="5_nucleotidase/apyrase"/>
</dbReference>
<evidence type="ECO:0000259" key="11">
    <source>
        <dbReference type="Pfam" id="PF02872"/>
    </source>
</evidence>
<dbReference type="PROSITE" id="PS00786">
    <property type="entry name" value="5_NUCLEOTIDASE_2"/>
    <property type="match status" value="1"/>
</dbReference>
<evidence type="ECO:0000256" key="1">
    <source>
        <dbReference type="ARBA" id="ARBA00000815"/>
    </source>
</evidence>
<feature type="domain" description="5'-Nucleotidase C-terminal" evidence="11">
    <location>
        <begin position="335"/>
        <end position="510"/>
    </location>
</feature>
<keyword evidence="5" id="KW-0732">Signal</keyword>
<dbReference type="InterPro" id="IPR006146">
    <property type="entry name" value="5'-Nucleotdase_CS"/>
</dbReference>
<dbReference type="GO" id="GO:0000166">
    <property type="term" value="F:nucleotide binding"/>
    <property type="evidence" value="ECO:0007669"/>
    <property type="project" value="UniProtKB-KW"/>
</dbReference>
<evidence type="ECO:0000256" key="4">
    <source>
        <dbReference type="ARBA" id="ARBA00022723"/>
    </source>
</evidence>
<comment type="similarity">
    <text evidence="2 8">Belongs to the 5'-nucleotidase family.</text>
</comment>
<evidence type="ECO:0000256" key="6">
    <source>
        <dbReference type="ARBA" id="ARBA00022741"/>
    </source>
</evidence>
<feature type="domain" description="Calcineurin-like phosphoesterase" evidence="10">
    <location>
        <begin position="26"/>
        <end position="243"/>
    </location>
</feature>
<dbReference type="PRINTS" id="PR01607">
    <property type="entry name" value="APYRASEFAMLY"/>
</dbReference>
<dbReference type="EMBL" id="JBJQND010000003">
    <property type="protein sequence ID" value="KAL3883277.1"/>
    <property type="molecule type" value="Genomic_DNA"/>
</dbReference>
<dbReference type="GO" id="GO:0008253">
    <property type="term" value="F:5'-nucleotidase activity"/>
    <property type="evidence" value="ECO:0007669"/>
    <property type="project" value="UniProtKB-EC"/>
</dbReference>
<dbReference type="PROSITE" id="PS00785">
    <property type="entry name" value="5_NUCLEOTIDASE_1"/>
    <property type="match status" value="1"/>
</dbReference>
<gene>
    <name evidence="12" type="ORF">ACJMK2_029560</name>
</gene>
<dbReference type="Gene3D" id="3.60.21.10">
    <property type="match status" value="1"/>
</dbReference>
<dbReference type="InterPro" id="IPR004843">
    <property type="entry name" value="Calcineurin-like_PHP"/>
</dbReference>
<dbReference type="EC" id="3.1.3.5" evidence="3"/>
<keyword evidence="6 8" id="KW-0547">Nucleotide-binding</keyword>
<feature type="transmembrane region" description="Helical" evidence="9">
    <location>
        <begin position="7"/>
        <end position="28"/>
    </location>
</feature>
<name>A0ABD3XAJ0_SINWO</name>
<dbReference type="InterPro" id="IPR029052">
    <property type="entry name" value="Metallo-depent_PP-like"/>
</dbReference>
<dbReference type="Gene3D" id="3.90.780.10">
    <property type="entry name" value="5'-Nucleotidase, C-terminal domain"/>
    <property type="match status" value="1"/>
</dbReference>
<keyword evidence="13" id="KW-1185">Reference proteome</keyword>
<proteinExistence type="inferred from homology"/>
<dbReference type="GO" id="GO:0016020">
    <property type="term" value="C:membrane"/>
    <property type="evidence" value="ECO:0007669"/>
    <property type="project" value="UniProtKB-ARBA"/>
</dbReference>
<protein>
    <recommendedName>
        <fullName evidence="3">5'-nucleotidase</fullName>
        <ecNumber evidence="3">3.1.3.5</ecNumber>
    </recommendedName>
</protein>
<evidence type="ECO:0000313" key="13">
    <source>
        <dbReference type="Proteomes" id="UP001634394"/>
    </source>
</evidence>
<evidence type="ECO:0000256" key="5">
    <source>
        <dbReference type="ARBA" id="ARBA00022729"/>
    </source>
</evidence>
<evidence type="ECO:0000256" key="2">
    <source>
        <dbReference type="ARBA" id="ARBA00006654"/>
    </source>
</evidence>
<evidence type="ECO:0000256" key="8">
    <source>
        <dbReference type="RuleBase" id="RU362119"/>
    </source>
</evidence>
<organism evidence="12 13">
    <name type="scientific">Sinanodonta woodiana</name>
    <name type="common">Chinese pond mussel</name>
    <name type="synonym">Anodonta woodiana</name>
    <dbReference type="NCBI Taxonomy" id="1069815"/>
    <lineage>
        <taxon>Eukaryota</taxon>
        <taxon>Metazoa</taxon>
        <taxon>Spiralia</taxon>
        <taxon>Lophotrochozoa</taxon>
        <taxon>Mollusca</taxon>
        <taxon>Bivalvia</taxon>
        <taxon>Autobranchia</taxon>
        <taxon>Heteroconchia</taxon>
        <taxon>Palaeoheterodonta</taxon>
        <taxon>Unionida</taxon>
        <taxon>Unionoidea</taxon>
        <taxon>Unionidae</taxon>
        <taxon>Unioninae</taxon>
        <taxon>Sinanodonta</taxon>
    </lineage>
</organism>
<dbReference type="FunFam" id="3.90.780.10:FF:000001">
    <property type="entry name" value="NT5E isoform 3"/>
    <property type="match status" value="1"/>
</dbReference>
<dbReference type="Pfam" id="PF02872">
    <property type="entry name" value="5_nucleotid_C"/>
    <property type="match status" value="1"/>
</dbReference>
<accession>A0ABD3XAJ0</accession>